<dbReference type="Gene3D" id="2.40.420.20">
    <property type="match status" value="1"/>
</dbReference>
<dbReference type="RefSeq" id="WP_079645568.1">
    <property type="nucleotide sequence ID" value="NZ_FUZF01000023.1"/>
</dbReference>
<keyword evidence="7" id="KW-1185">Reference proteome</keyword>
<organism evidence="6 7">
    <name type="scientific">Sphingobacterium nematocida</name>
    <dbReference type="NCBI Taxonomy" id="1513896"/>
    <lineage>
        <taxon>Bacteria</taxon>
        <taxon>Pseudomonadati</taxon>
        <taxon>Bacteroidota</taxon>
        <taxon>Sphingobacteriia</taxon>
        <taxon>Sphingobacteriales</taxon>
        <taxon>Sphingobacteriaceae</taxon>
        <taxon>Sphingobacterium</taxon>
    </lineage>
</organism>
<keyword evidence="3" id="KW-0175">Coiled coil</keyword>
<dbReference type="STRING" id="1513896.SAMN05660841_03919"/>
<dbReference type="SUPFAM" id="SSF111369">
    <property type="entry name" value="HlyD-like secretion proteins"/>
    <property type="match status" value="1"/>
</dbReference>
<reference evidence="7" key="1">
    <citation type="submission" date="2017-02" db="EMBL/GenBank/DDBJ databases">
        <authorList>
            <person name="Varghese N."/>
            <person name="Submissions S."/>
        </authorList>
    </citation>
    <scope>NUCLEOTIDE SEQUENCE [LARGE SCALE GENOMIC DNA]</scope>
    <source>
        <strain evidence="7">DSM 24091</strain>
    </source>
</reference>
<dbReference type="Gene3D" id="2.40.30.170">
    <property type="match status" value="1"/>
</dbReference>
<sequence>MNHSYLILAYAFLVFTFSGCNEPAVSEQQVDPEQEKFCLNEMLKEKTTIVEVEEKPITEQLTLSGKIEYNENDLVAFRSLLEGSVEQVQFELGDYVRKGQVLATIRSAEIQGLYQERRNQENQIQLLNNQIKTKRGMLEDGLFSAPELLQMEHELEHAKIELERIMQSLALYRAVGSNAFQVLAPKGGYIIQKSISVGQNIMSDSEPLFAISNLKEVWVMVNIYASNLRYIHVGDQVKVRTIAYPDQVYLGKIDKIYNVFDDDEHVLKARVVLENANLRLMPGLSADIIIDKSNSQGNALAIPNKAVVFHNNQEYIVLYQDDCRLKTQLITKVGSNEEYTFIAEKLKSDEKVVISNALLIYKQLSK</sequence>
<dbReference type="FunFam" id="2.40.30.170:FF:000010">
    <property type="entry name" value="Efflux RND transporter periplasmic adaptor subunit"/>
    <property type="match status" value="1"/>
</dbReference>
<dbReference type="NCBIfam" id="TIGR01730">
    <property type="entry name" value="RND_mfp"/>
    <property type="match status" value="1"/>
</dbReference>
<feature type="domain" description="CusB-like beta-barrel" evidence="4">
    <location>
        <begin position="216"/>
        <end position="291"/>
    </location>
</feature>
<dbReference type="Proteomes" id="UP000190150">
    <property type="component" value="Unassembled WGS sequence"/>
</dbReference>
<accession>A0A1T5GB93</accession>
<evidence type="ECO:0000256" key="1">
    <source>
        <dbReference type="ARBA" id="ARBA00009477"/>
    </source>
</evidence>
<dbReference type="InterPro" id="IPR058647">
    <property type="entry name" value="BSH_CzcB-like"/>
</dbReference>
<dbReference type="OrthoDB" id="9806939at2"/>
<evidence type="ECO:0000259" key="5">
    <source>
        <dbReference type="Pfam" id="PF25973"/>
    </source>
</evidence>
<evidence type="ECO:0000313" key="6">
    <source>
        <dbReference type="EMBL" id="SKC05629.1"/>
    </source>
</evidence>
<evidence type="ECO:0000259" key="4">
    <source>
        <dbReference type="Pfam" id="PF25954"/>
    </source>
</evidence>
<dbReference type="InterPro" id="IPR051909">
    <property type="entry name" value="MFP_Cation_Efflux"/>
</dbReference>
<feature type="domain" description="CzcB-like barrel-sandwich hybrid" evidence="5">
    <location>
        <begin position="81"/>
        <end position="212"/>
    </location>
</feature>
<dbReference type="AlphaFoldDB" id="A0A1T5GB93"/>
<keyword evidence="2" id="KW-0813">Transport</keyword>
<evidence type="ECO:0000256" key="3">
    <source>
        <dbReference type="SAM" id="Coils"/>
    </source>
</evidence>
<dbReference type="InterPro" id="IPR058792">
    <property type="entry name" value="Beta-barrel_RND_2"/>
</dbReference>
<dbReference type="Pfam" id="PF25954">
    <property type="entry name" value="Beta-barrel_RND_2"/>
    <property type="match status" value="1"/>
</dbReference>
<dbReference type="GO" id="GO:0030313">
    <property type="term" value="C:cell envelope"/>
    <property type="evidence" value="ECO:0007669"/>
    <property type="project" value="TreeGrafter"/>
</dbReference>
<protein>
    <submittedName>
        <fullName evidence="6">Membrane fusion protein, cobalt-zinc-cadmium efflux system</fullName>
    </submittedName>
</protein>
<dbReference type="GO" id="GO:0060003">
    <property type="term" value="P:copper ion export"/>
    <property type="evidence" value="ECO:0007669"/>
    <property type="project" value="TreeGrafter"/>
</dbReference>
<proteinExistence type="inferred from homology"/>
<name>A0A1T5GB93_9SPHI</name>
<dbReference type="Gene3D" id="2.40.50.100">
    <property type="match status" value="1"/>
</dbReference>
<dbReference type="PANTHER" id="PTHR30097">
    <property type="entry name" value="CATION EFFLUX SYSTEM PROTEIN CUSB"/>
    <property type="match status" value="1"/>
</dbReference>
<dbReference type="InterPro" id="IPR006143">
    <property type="entry name" value="RND_pump_MFP"/>
</dbReference>
<evidence type="ECO:0000313" key="7">
    <source>
        <dbReference type="Proteomes" id="UP000190150"/>
    </source>
</evidence>
<gene>
    <name evidence="6" type="ORF">SAMN05660841_03919</name>
</gene>
<dbReference type="Pfam" id="PF25973">
    <property type="entry name" value="BSH_CzcB"/>
    <property type="match status" value="1"/>
</dbReference>
<dbReference type="EMBL" id="FUZF01000023">
    <property type="protein sequence ID" value="SKC05629.1"/>
    <property type="molecule type" value="Genomic_DNA"/>
</dbReference>
<comment type="similarity">
    <text evidence="1">Belongs to the membrane fusion protein (MFP) (TC 8.A.1) family.</text>
</comment>
<dbReference type="GO" id="GO:0015679">
    <property type="term" value="P:plasma membrane copper ion transport"/>
    <property type="evidence" value="ECO:0007669"/>
    <property type="project" value="TreeGrafter"/>
</dbReference>
<dbReference type="PANTHER" id="PTHR30097:SF4">
    <property type="entry name" value="SLR6042 PROTEIN"/>
    <property type="match status" value="1"/>
</dbReference>
<feature type="coiled-coil region" evidence="3">
    <location>
        <begin position="110"/>
        <end position="168"/>
    </location>
</feature>
<evidence type="ECO:0000256" key="2">
    <source>
        <dbReference type="ARBA" id="ARBA00022448"/>
    </source>
</evidence>
<dbReference type="GO" id="GO:0022857">
    <property type="term" value="F:transmembrane transporter activity"/>
    <property type="evidence" value="ECO:0007669"/>
    <property type="project" value="InterPro"/>
</dbReference>
<dbReference type="GO" id="GO:0016020">
    <property type="term" value="C:membrane"/>
    <property type="evidence" value="ECO:0007669"/>
    <property type="project" value="InterPro"/>
</dbReference>